<dbReference type="AlphaFoldDB" id="A0A5J4KBM3"/>
<dbReference type="EMBL" id="BKZW01000001">
    <property type="protein sequence ID" value="GER85938.1"/>
    <property type="molecule type" value="Genomic_DNA"/>
</dbReference>
<evidence type="ECO:0008006" key="4">
    <source>
        <dbReference type="Google" id="ProtNLM"/>
    </source>
</evidence>
<keyword evidence="1" id="KW-0472">Membrane</keyword>
<evidence type="ECO:0000313" key="3">
    <source>
        <dbReference type="Proteomes" id="UP000326912"/>
    </source>
</evidence>
<keyword evidence="1" id="KW-1133">Transmembrane helix</keyword>
<organism evidence="2 3">
    <name type="scientific">Dictyobacter vulcani</name>
    <dbReference type="NCBI Taxonomy" id="2607529"/>
    <lineage>
        <taxon>Bacteria</taxon>
        <taxon>Bacillati</taxon>
        <taxon>Chloroflexota</taxon>
        <taxon>Ktedonobacteria</taxon>
        <taxon>Ktedonobacterales</taxon>
        <taxon>Dictyobacteraceae</taxon>
        <taxon>Dictyobacter</taxon>
    </lineage>
</organism>
<proteinExistence type="predicted"/>
<feature type="transmembrane region" description="Helical" evidence="1">
    <location>
        <begin position="76"/>
        <end position="96"/>
    </location>
</feature>
<accession>A0A5J4KBM3</accession>
<evidence type="ECO:0000313" key="2">
    <source>
        <dbReference type="EMBL" id="GER85938.1"/>
    </source>
</evidence>
<sequence length="154" mass="17910">MNGLLQRYDSLSARLRAMHVEHMELIHLIQKESEENKNDPREIGALRELNFNLNLNKERLKELEFEMPHLLKRHKLQWNAILAAETTIGILVLSMFEIGFHAITHIDWMQMVAMFTLMAGALVFFICIMITAFEFAFSPKSVVFEVQHGLKLSQ</sequence>
<protein>
    <recommendedName>
        <fullName evidence="4">DUF2721 domain-containing protein</fullName>
    </recommendedName>
</protein>
<feature type="transmembrane region" description="Helical" evidence="1">
    <location>
        <begin position="108"/>
        <end position="133"/>
    </location>
</feature>
<dbReference type="Proteomes" id="UP000326912">
    <property type="component" value="Unassembled WGS sequence"/>
</dbReference>
<reference evidence="2 3" key="1">
    <citation type="submission" date="2019-10" db="EMBL/GenBank/DDBJ databases">
        <title>Dictyobacter vulcani sp. nov., within the class Ktedonobacteria, isolated from soil of volcanic Mt. Zao.</title>
        <authorList>
            <person name="Zheng Y."/>
            <person name="Wang C.M."/>
            <person name="Sakai Y."/>
            <person name="Abe K."/>
            <person name="Yokota A."/>
            <person name="Yabe S."/>
        </authorList>
    </citation>
    <scope>NUCLEOTIDE SEQUENCE [LARGE SCALE GENOMIC DNA]</scope>
    <source>
        <strain evidence="2 3">W12</strain>
    </source>
</reference>
<keyword evidence="1" id="KW-0812">Transmembrane</keyword>
<comment type="caution">
    <text evidence="2">The sequence shown here is derived from an EMBL/GenBank/DDBJ whole genome shotgun (WGS) entry which is preliminary data.</text>
</comment>
<name>A0A5J4KBM3_9CHLR</name>
<evidence type="ECO:0000256" key="1">
    <source>
        <dbReference type="SAM" id="Phobius"/>
    </source>
</evidence>
<gene>
    <name evidence="2" type="ORF">KDW_01000</name>
</gene>
<keyword evidence="3" id="KW-1185">Reference proteome</keyword>